<proteinExistence type="predicted"/>
<dbReference type="Proteomes" id="UP001374535">
    <property type="component" value="Chromosome 10"/>
</dbReference>
<dbReference type="AlphaFoldDB" id="A0AAQ3RES0"/>
<reference evidence="1 2" key="1">
    <citation type="journal article" date="2023" name="Life. Sci Alliance">
        <title>Evolutionary insights into 3D genome organization and epigenetic landscape of Vigna mungo.</title>
        <authorList>
            <person name="Junaid A."/>
            <person name="Singh B."/>
            <person name="Bhatia S."/>
        </authorList>
    </citation>
    <scope>NUCLEOTIDE SEQUENCE [LARGE SCALE GENOMIC DNA]</scope>
    <source>
        <strain evidence="1">Urdbean</strain>
    </source>
</reference>
<gene>
    <name evidence="1" type="ORF">V8G54_031701</name>
</gene>
<protein>
    <submittedName>
        <fullName evidence="1">Uncharacterized protein</fullName>
    </submittedName>
</protein>
<dbReference type="EMBL" id="CP144691">
    <property type="protein sequence ID" value="WVY92613.1"/>
    <property type="molecule type" value="Genomic_DNA"/>
</dbReference>
<name>A0AAQ3RES0_VIGMU</name>
<evidence type="ECO:0000313" key="1">
    <source>
        <dbReference type="EMBL" id="WVY92613.1"/>
    </source>
</evidence>
<sequence length="327" mass="36929">MGGPSMTLWSFLGDLGNKDHTRPVMMMMGDVKVGENGREKKNILFGRVMREDDGLVVTTLSAILFGRVMREDDGFGSDDSFGCVMRKRGVLGLCDTRRECHVNCSELCRGSRPLSADIIVVRVEQEGRFADFPLVREVCVEDYGKQYMVGSENDGCNYFRCAVTGELTKVLADERLLKSEENESDKKIVCVQKVVMGLERFVVLEDWKALEVSKEGSVKAEDTTMFMDHSCSSSICNECQKQFRWRVEQEGHFIDLPLWREVCVKDYENQVALGIRLEVKMMDVTTLDGAMIGELTKVLVDERFLKSEESESDKKIVGVQKSVIYGS</sequence>
<keyword evidence="2" id="KW-1185">Reference proteome</keyword>
<evidence type="ECO:0000313" key="2">
    <source>
        <dbReference type="Proteomes" id="UP001374535"/>
    </source>
</evidence>
<organism evidence="1 2">
    <name type="scientific">Vigna mungo</name>
    <name type="common">Black gram</name>
    <name type="synonym">Phaseolus mungo</name>
    <dbReference type="NCBI Taxonomy" id="3915"/>
    <lineage>
        <taxon>Eukaryota</taxon>
        <taxon>Viridiplantae</taxon>
        <taxon>Streptophyta</taxon>
        <taxon>Embryophyta</taxon>
        <taxon>Tracheophyta</taxon>
        <taxon>Spermatophyta</taxon>
        <taxon>Magnoliopsida</taxon>
        <taxon>eudicotyledons</taxon>
        <taxon>Gunneridae</taxon>
        <taxon>Pentapetalae</taxon>
        <taxon>rosids</taxon>
        <taxon>fabids</taxon>
        <taxon>Fabales</taxon>
        <taxon>Fabaceae</taxon>
        <taxon>Papilionoideae</taxon>
        <taxon>50 kb inversion clade</taxon>
        <taxon>NPAAA clade</taxon>
        <taxon>indigoferoid/millettioid clade</taxon>
        <taxon>Phaseoleae</taxon>
        <taxon>Vigna</taxon>
    </lineage>
</organism>
<accession>A0AAQ3RES0</accession>